<name>A0A484NIZ6_9ASTE</name>
<proteinExistence type="predicted"/>
<keyword evidence="3" id="KW-1185">Reference proteome</keyword>
<feature type="chain" id="PRO_5019812765" evidence="1">
    <location>
        <begin position="17"/>
        <end position="112"/>
    </location>
</feature>
<evidence type="ECO:0000313" key="2">
    <source>
        <dbReference type="EMBL" id="VFQ99814.1"/>
    </source>
</evidence>
<sequence>MHSPLIMLAVVVVACGIMNCKRSSKPVNRTWYEVYVYNHTYLHTMGFAAAVCNDEPMASQFKLLDRIKMRRSSIFTSPGILEHFVNLTMADDGIGWPYVWRRQMADGVTIYN</sequence>
<evidence type="ECO:0000313" key="3">
    <source>
        <dbReference type="Proteomes" id="UP000595140"/>
    </source>
</evidence>
<organism evidence="2 3">
    <name type="scientific">Cuscuta campestris</name>
    <dbReference type="NCBI Taxonomy" id="132261"/>
    <lineage>
        <taxon>Eukaryota</taxon>
        <taxon>Viridiplantae</taxon>
        <taxon>Streptophyta</taxon>
        <taxon>Embryophyta</taxon>
        <taxon>Tracheophyta</taxon>
        <taxon>Spermatophyta</taxon>
        <taxon>Magnoliopsida</taxon>
        <taxon>eudicotyledons</taxon>
        <taxon>Gunneridae</taxon>
        <taxon>Pentapetalae</taxon>
        <taxon>asterids</taxon>
        <taxon>lamiids</taxon>
        <taxon>Solanales</taxon>
        <taxon>Convolvulaceae</taxon>
        <taxon>Cuscuteae</taxon>
        <taxon>Cuscuta</taxon>
        <taxon>Cuscuta subgen. Grammica</taxon>
        <taxon>Cuscuta sect. Cleistogrammica</taxon>
    </lineage>
</organism>
<feature type="signal peptide" evidence="1">
    <location>
        <begin position="1"/>
        <end position="16"/>
    </location>
</feature>
<dbReference type="Proteomes" id="UP000595140">
    <property type="component" value="Unassembled WGS sequence"/>
</dbReference>
<evidence type="ECO:0000256" key="1">
    <source>
        <dbReference type="SAM" id="SignalP"/>
    </source>
</evidence>
<reference evidence="2 3" key="1">
    <citation type="submission" date="2018-04" db="EMBL/GenBank/DDBJ databases">
        <authorList>
            <person name="Vogel A."/>
        </authorList>
    </citation>
    <scope>NUCLEOTIDE SEQUENCE [LARGE SCALE GENOMIC DNA]</scope>
</reference>
<protein>
    <submittedName>
        <fullName evidence="2">Uncharacterized protein</fullName>
    </submittedName>
</protein>
<dbReference type="AlphaFoldDB" id="A0A484NIZ6"/>
<accession>A0A484NIZ6</accession>
<gene>
    <name evidence="2" type="ORF">CCAM_LOCUS41590</name>
</gene>
<keyword evidence="1" id="KW-0732">Signal</keyword>
<dbReference type="EMBL" id="OOIL02006673">
    <property type="protein sequence ID" value="VFQ99814.1"/>
    <property type="molecule type" value="Genomic_DNA"/>
</dbReference>